<dbReference type="SMART" id="SM00382">
    <property type="entry name" value="AAA"/>
    <property type="match status" value="2"/>
</dbReference>
<evidence type="ECO:0000256" key="6">
    <source>
        <dbReference type="ARBA" id="ARBA00022840"/>
    </source>
</evidence>
<keyword evidence="2" id="KW-0813">Transport</keyword>
<evidence type="ECO:0000256" key="7">
    <source>
        <dbReference type="ARBA" id="ARBA00022967"/>
    </source>
</evidence>
<keyword evidence="11" id="KW-1185">Reference proteome</keyword>
<organism evidence="10 11">
    <name type="scientific">Diplocloster agilis</name>
    <dbReference type="NCBI Taxonomy" id="2850323"/>
    <lineage>
        <taxon>Bacteria</taxon>
        <taxon>Bacillati</taxon>
        <taxon>Bacillota</taxon>
        <taxon>Clostridia</taxon>
        <taxon>Lachnospirales</taxon>
        <taxon>Lachnospiraceae</taxon>
        <taxon>Diplocloster</taxon>
    </lineage>
</organism>
<dbReference type="EMBL" id="JAHQCW010000065">
    <property type="protein sequence ID" value="MBU9739542.1"/>
    <property type="molecule type" value="Genomic_DNA"/>
</dbReference>
<dbReference type="GO" id="GO:0016887">
    <property type="term" value="F:ATP hydrolysis activity"/>
    <property type="evidence" value="ECO:0007669"/>
    <property type="project" value="InterPro"/>
</dbReference>
<dbReference type="InterPro" id="IPR050107">
    <property type="entry name" value="ABC_carbohydrate_import_ATPase"/>
</dbReference>
<evidence type="ECO:0000256" key="5">
    <source>
        <dbReference type="ARBA" id="ARBA00022741"/>
    </source>
</evidence>
<keyword evidence="6 10" id="KW-0067">ATP-binding</keyword>
<dbReference type="RefSeq" id="WP_238723352.1">
    <property type="nucleotide sequence ID" value="NZ_JAHQCW010000065.1"/>
</dbReference>
<feature type="domain" description="ABC transporter" evidence="9">
    <location>
        <begin position="252"/>
        <end position="498"/>
    </location>
</feature>
<keyword evidence="4" id="KW-0677">Repeat</keyword>
<dbReference type="SUPFAM" id="SSF52540">
    <property type="entry name" value="P-loop containing nucleoside triphosphate hydrolases"/>
    <property type="match status" value="2"/>
</dbReference>
<accession>A0A949K4S5</accession>
<dbReference type="CDD" id="cd03216">
    <property type="entry name" value="ABC_Carb_Monos_I"/>
    <property type="match status" value="1"/>
</dbReference>
<dbReference type="Proteomes" id="UP000712157">
    <property type="component" value="Unassembled WGS sequence"/>
</dbReference>
<evidence type="ECO:0000256" key="4">
    <source>
        <dbReference type="ARBA" id="ARBA00022737"/>
    </source>
</evidence>
<dbReference type="PROSITE" id="PS00211">
    <property type="entry name" value="ABC_TRANSPORTER_1"/>
    <property type="match status" value="1"/>
</dbReference>
<dbReference type="InterPro" id="IPR003593">
    <property type="entry name" value="AAA+_ATPase"/>
</dbReference>
<evidence type="ECO:0000313" key="11">
    <source>
        <dbReference type="Proteomes" id="UP000712157"/>
    </source>
</evidence>
<sequence>MGERILEMSGICKAFPGVKALDHVDLYLEKGEVLALVGENGAGKSTLMKILSGAYKQDEGTLQIDGHPVDSGKYSPIASIGLGVSVIYQELNYLSTVSIAENIFLGRLPKKKSGIVDYRRLYQDSLEIQRELGLDELDPMEEAGGLLTAQKQLLEVARAFVRNSKVIVMDEPTASLTDKEIEQLYQIVKKYKERGGSVIFISHKLDEIFSICDSVMVMRDGKNVLRSLIEKETKESIIEAMVGRELENMYPVEEHEMHEVVFEVKNLSSHFLKDISFEVHSGEIVGLYGLMGAGCEEITQCIYGIEKCESGTFYLNGKETALTDPHLSIRAGVAYVPGERKAGGLLLNMPVGANVTLASLKKIAGRGFLNLRKERRMAEQWVQTLDVKTPDVDTDVESLSGGNQQKVVFAKCLNVKPKLLLLNEPTRGVDVGAKAEIYKLMEEFCKEGLGILMASSEMPETMAICDRIIVVHDGRITAAFDKREQPYQQFEIMKAVLGETDCSLEEEV</sequence>
<dbReference type="GO" id="GO:0005524">
    <property type="term" value="F:ATP binding"/>
    <property type="evidence" value="ECO:0007669"/>
    <property type="project" value="UniProtKB-KW"/>
</dbReference>
<dbReference type="PANTHER" id="PTHR43790">
    <property type="entry name" value="CARBOHYDRATE TRANSPORT ATP-BINDING PROTEIN MG119-RELATED"/>
    <property type="match status" value="1"/>
</dbReference>
<dbReference type="CDD" id="cd03215">
    <property type="entry name" value="ABC_Carb_Monos_II"/>
    <property type="match status" value="1"/>
</dbReference>
<keyword evidence="3" id="KW-1003">Cell membrane</keyword>
<dbReference type="Pfam" id="PF00005">
    <property type="entry name" value="ABC_tran"/>
    <property type="match status" value="2"/>
</dbReference>
<dbReference type="FunFam" id="3.40.50.300:FF:000127">
    <property type="entry name" value="Ribose import ATP-binding protein RbsA"/>
    <property type="match status" value="1"/>
</dbReference>
<proteinExistence type="predicted"/>
<dbReference type="PROSITE" id="PS50893">
    <property type="entry name" value="ABC_TRANSPORTER_2"/>
    <property type="match status" value="2"/>
</dbReference>
<comment type="subcellular location">
    <subcellularLocation>
        <location evidence="1">Cell membrane</location>
        <topology evidence="1">Peripheral membrane protein</topology>
    </subcellularLocation>
</comment>
<dbReference type="PANTHER" id="PTHR43790:SF9">
    <property type="entry name" value="GALACTOFURANOSE TRANSPORTER ATP-BINDING PROTEIN YTFR"/>
    <property type="match status" value="1"/>
</dbReference>
<name>A0A949K4S5_9FIRM</name>
<evidence type="ECO:0000259" key="9">
    <source>
        <dbReference type="PROSITE" id="PS50893"/>
    </source>
</evidence>
<reference evidence="10" key="1">
    <citation type="submission" date="2021-06" db="EMBL/GenBank/DDBJ databases">
        <title>Description of novel taxa of the family Lachnospiraceae.</title>
        <authorList>
            <person name="Chaplin A.V."/>
            <person name="Sokolova S.R."/>
            <person name="Pikina A.P."/>
            <person name="Korzhanova M."/>
            <person name="Belova V."/>
            <person name="Korostin D."/>
            <person name="Efimov B.A."/>
        </authorList>
    </citation>
    <scope>NUCLEOTIDE SEQUENCE</scope>
    <source>
        <strain evidence="10">ASD5720</strain>
    </source>
</reference>
<keyword evidence="8" id="KW-0472">Membrane</keyword>
<dbReference type="GO" id="GO:0005886">
    <property type="term" value="C:plasma membrane"/>
    <property type="evidence" value="ECO:0007669"/>
    <property type="project" value="UniProtKB-SubCell"/>
</dbReference>
<dbReference type="AlphaFoldDB" id="A0A949K4S5"/>
<comment type="caution">
    <text evidence="10">The sequence shown here is derived from an EMBL/GenBank/DDBJ whole genome shotgun (WGS) entry which is preliminary data.</text>
</comment>
<dbReference type="InterPro" id="IPR003439">
    <property type="entry name" value="ABC_transporter-like_ATP-bd"/>
</dbReference>
<keyword evidence="5" id="KW-0547">Nucleotide-binding</keyword>
<gene>
    <name evidence="10" type="ORF">KTH89_23690</name>
</gene>
<evidence type="ECO:0000256" key="1">
    <source>
        <dbReference type="ARBA" id="ARBA00004202"/>
    </source>
</evidence>
<evidence type="ECO:0000313" key="10">
    <source>
        <dbReference type="EMBL" id="MBU9739542.1"/>
    </source>
</evidence>
<evidence type="ECO:0000256" key="3">
    <source>
        <dbReference type="ARBA" id="ARBA00022475"/>
    </source>
</evidence>
<dbReference type="InterPro" id="IPR027417">
    <property type="entry name" value="P-loop_NTPase"/>
</dbReference>
<dbReference type="InterPro" id="IPR017871">
    <property type="entry name" value="ABC_transporter-like_CS"/>
</dbReference>
<evidence type="ECO:0000256" key="2">
    <source>
        <dbReference type="ARBA" id="ARBA00022448"/>
    </source>
</evidence>
<dbReference type="Gene3D" id="3.40.50.300">
    <property type="entry name" value="P-loop containing nucleotide triphosphate hydrolases"/>
    <property type="match status" value="2"/>
</dbReference>
<evidence type="ECO:0000256" key="8">
    <source>
        <dbReference type="ARBA" id="ARBA00023136"/>
    </source>
</evidence>
<protein>
    <submittedName>
        <fullName evidence="10">Sugar ABC transporter ATP-binding protein</fullName>
    </submittedName>
</protein>
<feature type="domain" description="ABC transporter" evidence="9">
    <location>
        <begin position="6"/>
        <end position="245"/>
    </location>
</feature>
<keyword evidence="7" id="KW-1278">Translocase</keyword>